<proteinExistence type="predicted"/>
<dbReference type="EMBL" id="JAQQXT010000007">
    <property type="protein sequence ID" value="MDC8772599.1"/>
    <property type="molecule type" value="Genomic_DNA"/>
</dbReference>
<keyword evidence="2" id="KW-1185">Reference proteome</keyword>
<dbReference type="PROSITE" id="PS51257">
    <property type="entry name" value="PROKAR_LIPOPROTEIN"/>
    <property type="match status" value="1"/>
</dbReference>
<evidence type="ECO:0000313" key="1">
    <source>
        <dbReference type="EMBL" id="MDC8772599.1"/>
    </source>
</evidence>
<dbReference type="SUPFAM" id="SSF63829">
    <property type="entry name" value="Calcium-dependent phosphotriesterase"/>
    <property type="match status" value="1"/>
</dbReference>
<name>A0ABT5KF97_9BURK</name>
<evidence type="ECO:0000313" key="2">
    <source>
        <dbReference type="Proteomes" id="UP001221189"/>
    </source>
</evidence>
<organism evidence="1 2">
    <name type="scientific">Roseateles albus</name>
    <dbReference type="NCBI Taxonomy" id="2987525"/>
    <lineage>
        <taxon>Bacteria</taxon>
        <taxon>Pseudomonadati</taxon>
        <taxon>Pseudomonadota</taxon>
        <taxon>Betaproteobacteria</taxon>
        <taxon>Burkholderiales</taxon>
        <taxon>Sphaerotilaceae</taxon>
        <taxon>Roseateles</taxon>
    </lineage>
</organism>
<gene>
    <name evidence="1" type="ORF">PRZ03_13530</name>
</gene>
<comment type="caution">
    <text evidence="1">The sequence shown here is derived from an EMBL/GenBank/DDBJ whole genome shotgun (WGS) entry which is preliminary data.</text>
</comment>
<accession>A0ABT5KF97</accession>
<protein>
    <submittedName>
        <fullName evidence="1">Uncharacterized protein</fullName>
    </submittedName>
</protein>
<reference evidence="1 2" key="1">
    <citation type="submission" date="2022-10" db="EMBL/GenBank/DDBJ databases">
        <title>Paucibacter sp. hw1 Genome sequencing.</title>
        <authorList>
            <person name="Park S."/>
        </authorList>
    </citation>
    <scope>NUCLEOTIDE SEQUENCE [LARGE SCALE GENOMIC DNA]</scope>
    <source>
        <strain evidence="2">hw1</strain>
    </source>
</reference>
<dbReference type="Proteomes" id="UP001221189">
    <property type="component" value="Unassembled WGS sequence"/>
</dbReference>
<sequence>MLLHSRPFSSASLSRLSRWAGSLFAAILVGCSHGGHQDEVAVVTPPPPPVVVADPTLLLSSVDGGASLLGAINELPLESSAAATAYAKFEGTAWIHGIKSSGHGLVFNSADNKFYAVLNGAGADKLGMLISFDPATDKLTLLKSLPRRSYPKVTGINAETFEFEAPNGFFRRPLLSPDGKAMLLRSSYGGVDDRGALIHINLDTKSADYLSDSLVYSFFDYEKSRGNYCDSLRNNGDDQISEMVWGLDPAGKAVVYMAVQGVAYDVSLASNPTEPRNCNLATIDGKTIDKIMGRMFALKPGDASDLAKPWSYSHGYSTFDPLLHLGRQLYWDSRQKAVRWTTESVGGGMLDFYAGGDGGPRLYFGATEQCFRLQGLLPLNLGGDSIAMCSGLNGSDTVPDSPPRIFHYTANGFFTQHAMLNNFYPERKFINGATSSLASRRVFINGGDLSSDCSESVTVPCLADSTLEELDPVTGYFQQILAKGDMTSSGRLFLGDPAVGAAMTEPMADRYVVWFGAMVKGYSAVLNKYDRSTGKTTSLPLDPKTGAHPLGPLLDLGNGQAIARVLAAAPAPNPRADKAYEGVGGYAGGPGMLASQQGYAWFDLKTKQMLRSVSQDRAIKAFSQERVKLDDGSLWEAIVYNLNDGFGDCRAFNKIDASSGKLLPLKAERCDDTSFPSDPFALAGRGSTALYLPFWKANVDAAKGYADATLACMRVDSPAAFIRSDALGPAQAGFGNAHRIVYGASYSPANKAMYLATAKLADADQGTIFEVDKGVADADLCKAKPVITPLVSGLSDVPSTRIFSLKSGVLAYGTSNGKLMKLDPAAKSVALLADLRTANAASSVVRGYLAEAKENVLALLVFDYDAGGRNTARRLVTVDVLTAKQSSRDVTQLISESEPYPGVMRLN</sequence>